<keyword evidence="3 8" id="KW-0808">Transferase</keyword>
<feature type="domain" description="Methyltransferase small" evidence="6">
    <location>
        <begin position="123"/>
        <end position="205"/>
    </location>
</feature>
<feature type="domain" description="Release factor glutamine methyltransferase N-terminal" evidence="7">
    <location>
        <begin position="18"/>
        <end position="85"/>
    </location>
</feature>
<evidence type="ECO:0000256" key="3">
    <source>
        <dbReference type="ARBA" id="ARBA00022679"/>
    </source>
</evidence>
<sequence length="292" mass="32453">MTNALSQTGSPTLRSCVNDGEKILLKAKIDTARLDAELLLCHALGQNRAFILTHFNERVAEDVLKSYECLIKRREKREPVAYITGEKEFYSLNFKVTQDTLIPRPETETLVDTALKFYGSGTKINILDIGTGTGAIAITIAKYRPLWKITALDISDKAIEVARENSKTNGVDKQINFEVSDLYQSCVNKKFDIIVSNPPYIPDGDKNVAPEAKLYEPETALYSGAKGLDAIERIINEGPNYLTKNGKLIFEVGDGQDQAIAGLIEKENRLRFENVVTDLKGLKRVIVATQVN</sequence>
<dbReference type="CDD" id="cd02440">
    <property type="entry name" value="AdoMet_MTases"/>
    <property type="match status" value="1"/>
</dbReference>
<dbReference type="InterPro" id="IPR029063">
    <property type="entry name" value="SAM-dependent_MTases_sf"/>
</dbReference>
<dbReference type="SUPFAM" id="SSF53335">
    <property type="entry name" value="S-adenosyl-L-methionine-dependent methyltransferases"/>
    <property type="match status" value="1"/>
</dbReference>
<dbReference type="NCBIfam" id="TIGR00536">
    <property type="entry name" value="hemK_fam"/>
    <property type="match status" value="1"/>
</dbReference>
<evidence type="ECO:0000256" key="4">
    <source>
        <dbReference type="ARBA" id="ARBA00022691"/>
    </source>
</evidence>
<dbReference type="InterPro" id="IPR007848">
    <property type="entry name" value="Small_mtfrase_dom"/>
</dbReference>
<gene>
    <name evidence="8" type="ORF">MNBD_NITROSPINAE01-1060</name>
</gene>
<dbReference type="Pfam" id="PF17827">
    <property type="entry name" value="PrmC_N"/>
    <property type="match status" value="1"/>
</dbReference>
<protein>
    <recommendedName>
        <fullName evidence="1">peptide chain release factor N(5)-glutamine methyltransferase</fullName>
        <ecNumber evidence="1">2.1.1.297</ecNumber>
    </recommendedName>
</protein>
<dbReference type="EC" id="2.1.1.297" evidence="1"/>
<evidence type="ECO:0000256" key="1">
    <source>
        <dbReference type="ARBA" id="ARBA00012771"/>
    </source>
</evidence>
<dbReference type="GO" id="GO:0003676">
    <property type="term" value="F:nucleic acid binding"/>
    <property type="evidence" value="ECO:0007669"/>
    <property type="project" value="InterPro"/>
</dbReference>
<dbReference type="PANTHER" id="PTHR18895">
    <property type="entry name" value="HEMK METHYLTRANSFERASE"/>
    <property type="match status" value="1"/>
</dbReference>
<proteinExistence type="inferred from homology"/>
<dbReference type="NCBIfam" id="TIGR03534">
    <property type="entry name" value="RF_mod_PrmC"/>
    <property type="match status" value="1"/>
</dbReference>
<dbReference type="InterPro" id="IPR004556">
    <property type="entry name" value="HemK-like"/>
</dbReference>
<dbReference type="AlphaFoldDB" id="A0A3B1BPD9"/>
<dbReference type="EMBL" id="UOGC01000062">
    <property type="protein sequence ID" value="VAX17872.1"/>
    <property type="molecule type" value="Genomic_DNA"/>
</dbReference>
<organism evidence="8">
    <name type="scientific">hydrothermal vent metagenome</name>
    <dbReference type="NCBI Taxonomy" id="652676"/>
    <lineage>
        <taxon>unclassified sequences</taxon>
        <taxon>metagenomes</taxon>
        <taxon>ecological metagenomes</taxon>
    </lineage>
</organism>
<dbReference type="InterPro" id="IPR040758">
    <property type="entry name" value="PrmC_N"/>
</dbReference>
<evidence type="ECO:0000259" key="6">
    <source>
        <dbReference type="Pfam" id="PF05175"/>
    </source>
</evidence>
<dbReference type="Pfam" id="PF05175">
    <property type="entry name" value="MTS"/>
    <property type="match status" value="1"/>
</dbReference>
<evidence type="ECO:0000313" key="8">
    <source>
        <dbReference type="EMBL" id="VAX17872.1"/>
    </source>
</evidence>
<evidence type="ECO:0000256" key="2">
    <source>
        <dbReference type="ARBA" id="ARBA00022603"/>
    </source>
</evidence>
<dbReference type="Gene3D" id="1.10.8.10">
    <property type="entry name" value="DNA helicase RuvA subunit, C-terminal domain"/>
    <property type="match status" value="1"/>
</dbReference>
<dbReference type="PROSITE" id="PS00092">
    <property type="entry name" value="N6_MTASE"/>
    <property type="match status" value="1"/>
</dbReference>
<keyword evidence="4" id="KW-0949">S-adenosyl-L-methionine</keyword>
<dbReference type="Gene3D" id="3.40.50.150">
    <property type="entry name" value="Vaccinia Virus protein VP39"/>
    <property type="match status" value="1"/>
</dbReference>
<dbReference type="GO" id="GO:0032259">
    <property type="term" value="P:methylation"/>
    <property type="evidence" value="ECO:0007669"/>
    <property type="project" value="UniProtKB-KW"/>
</dbReference>
<dbReference type="InterPro" id="IPR019874">
    <property type="entry name" value="RF_methyltr_PrmC"/>
</dbReference>
<dbReference type="HAMAP" id="MF_02126">
    <property type="entry name" value="RF_methyltr_PrmC"/>
    <property type="match status" value="1"/>
</dbReference>
<name>A0A3B1BPD9_9ZZZZ</name>
<evidence type="ECO:0000259" key="7">
    <source>
        <dbReference type="Pfam" id="PF17827"/>
    </source>
</evidence>
<keyword evidence="2 8" id="KW-0489">Methyltransferase</keyword>
<evidence type="ECO:0000256" key="5">
    <source>
        <dbReference type="ARBA" id="ARBA00048391"/>
    </source>
</evidence>
<dbReference type="InterPro" id="IPR002052">
    <property type="entry name" value="DNA_methylase_N6_adenine_CS"/>
</dbReference>
<dbReference type="GO" id="GO:0102559">
    <property type="term" value="F:peptide chain release factor N(5)-glutamine methyltransferase activity"/>
    <property type="evidence" value="ECO:0007669"/>
    <property type="project" value="UniProtKB-EC"/>
</dbReference>
<comment type="catalytic activity">
    <reaction evidence="5">
        <text>L-glutaminyl-[peptide chain release factor] + S-adenosyl-L-methionine = N(5)-methyl-L-glutaminyl-[peptide chain release factor] + S-adenosyl-L-homocysteine + H(+)</text>
        <dbReference type="Rhea" id="RHEA:42896"/>
        <dbReference type="Rhea" id="RHEA-COMP:10271"/>
        <dbReference type="Rhea" id="RHEA-COMP:10272"/>
        <dbReference type="ChEBI" id="CHEBI:15378"/>
        <dbReference type="ChEBI" id="CHEBI:30011"/>
        <dbReference type="ChEBI" id="CHEBI:57856"/>
        <dbReference type="ChEBI" id="CHEBI:59789"/>
        <dbReference type="ChEBI" id="CHEBI:61891"/>
        <dbReference type="EC" id="2.1.1.297"/>
    </reaction>
</comment>
<dbReference type="PANTHER" id="PTHR18895:SF74">
    <property type="entry name" value="MTRF1L RELEASE FACTOR GLUTAMINE METHYLTRANSFERASE"/>
    <property type="match status" value="1"/>
</dbReference>
<dbReference type="InterPro" id="IPR050320">
    <property type="entry name" value="N5-glutamine_MTase"/>
</dbReference>
<reference evidence="8" key="1">
    <citation type="submission" date="2018-06" db="EMBL/GenBank/DDBJ databases">
        <authorList>
            <person name="Zhirakovskaya E."/>
        </authorList>
    </citation>
    <scope>NUCLEOTIDE SEQUENCE</scope>
</reference>
<accession>A0A3B1BPD9</accession>